<evidence type="ECO:0000313" key="11">
    <source>
        <dbReference type="Proteomes" id="UP000749646"/>
    </source>
</evidence>
<evidence type="ECO:0000256" key="7">
    <source>
        <dbReference type="ARBA" id="ARBA00031257"/>
    </source>
</evidence>
<dbReference type="GO" id="GO:0070847">
    <property type="term" value="C:core mediator complex"/>
    <property type="evidence" value="ECO:0007669"/>
    <property type="project" value="TreeGrafter"/>
</dbReference>
<keyword evidence="5 8" id="KW-0804">Transcription</keyword>
<keyword evidence="8" id="KW-0010">Activator</keyword>
<dbReference type="Proteomes" id="UP000749646">
    <property type="component" value="Unassembled WGS sequence"/>
</dbReference>
<protein>
    <recommendedName>
        <fullName evidence="3 8">Mediator of RNA polymerase II transcription subunit 4</fullName>
    </recommendedName>
    <alternativeName>
        <fullName evidence="7 8">Mediator complex subunit 4</fullName>
    </alternativeName>
</protein>
<evidence type="ECO:0000313" key="10">
    <source>
        <dbReference type="EMBL" id="KAF9974104.1"/>
    </source>
</evidence>
<feature type="non-terminal residue" evidence="10">
    <location>
        <position position="1"/>
    </location>
</feature>
<sequence>MAPSTTSATATAGAAAVAAVSAASQHSLRQLVREQITEYSRLTQSLFASLEVQVEGKVASVAPNEIMKQIVQLDATLMGAVEKIELHQKQQQRIRRVRLEIEEQNKAIMTVIQNLRDAKQTLETSLEDQDQKRAIAADARS</sequence>
<accession>A0A9P6JLJ7</accession>
<organism evidence="10 11">
    <name type="scientific">Modicella reniformis</name>
    <dbReference type="NCBI Taxonomy" id="1440133"/>
    <lineage>
        <taxon>Eukaryota</taxon>
        <taxon>Fungi</taxon>
        <taxon>Fungi incertae sedis</taxon>
        <taxon>Mucoromycota</taxon>
        <taxon>Mortierellomycotina</taxon>
        <taxon>Mortierellomycetes</taxon>
        <taxon>Mortierellales</taxon>
        <taxon>Mortierellaceae</taxon>
        <taxon>Modicella</taxon>
    </lineage>
</organism>
<reference evidence="10" key="1">
    <citation type="journal article" date="2020" name="Fungal Divers.">
        <title>Resolving the Mortierellaceae phylogeny through synthesis of multi-gene phylogenetics and phylogenomics.</title>
        <authorList>
            <person name="Vandepol N."/>
            <person name="Liber J."/>
            <person name="Desiro A."/>
            <person name="Na H."/>
            <person name="Kennedy M."/>
            <person name="Barry K."/>
            <person name="Grigoriev I.V."/>
            <person name="Miller A.N."/>
            <person name="O'Donnell K."/>
            <person name="Stajich J.E."/>
            <person name="Bonito G."/>
        </authorList>
    </citation>
    <scope>NUCLEOTIDE SEQUENCE</scope>
    <source>
        <strain evidence="10">MES-2147</strain>
    </source>
</reference>
<keyword evidence="9" id="KW-0175">Coiled coil</keyword>
<proteinExistence type="inferred from homology"/>
<dbReference type="Pfam" id="PF10018">
    <property type="entry name" value="Med4"/>
    <property type="match status" value="1"/>
</dbReference>
<dbReference type="InterPro" id="IPR019258">
    <property type="entry name" value="Mediator_Med4"/>
</dbReference>
<keyword evidence="4 8" id="KW-0805">Transcription regulation</keyword>
<dbReference type="GO" id="GO:0003712">
    <property type="term" value="F:transcription coregulator activity"/>
    <property type="evidence" value="ECO:0007669"/>
    <property type="project" value="InterPro"/>
</dbReference>
<comment type="subunit">
    <text evidence="8">Component of the Mediator complex.</text>
</comment>
<evidence type="ECO:0000256" key="4">
    <source>
        <dbReference type="ARBA" id="ARBA00023015"/>
    </source>
</evidence>
<comment type="similarity">
    <text evidence="2 8">Belongs to the Mediator complex subunit 4 family.</text>
</comment>
<evidence type="ECO:0000256" key="6">
    <source>
        <dbReference type="ARBA" id="ARBA00023242"/>
    </source>
</evidence>
<evidence type="ECO:0000256" key="9">
    <source>
        <dbReference type="SAM" id="Coils"/>
    </source>
</evidence>
<dbReference type="GO" id="GO:0006357">
    <property type="term" value="P:regulation of transcription by RNA polymerase II"/>
    <property type="evidence" value="ECO:0007669"/>
    <property type="project" value="InterPro"/>
</dbReference>
<comment type="subcellular location">
    <subcellularLocation>
        <location evidence="1 8">Nucleus</location>
    </subcellularLocation>
</comment>
<name>A0A9P6JLJ7_9FUNG</name>
<dbReference type="OrthoDB" id="1929813at2759"/>
<dbReference type="EMBL" id="JAAAHW010004471">
    <property type="protein sequence ID" value="KAF9974104.1"/>
    <property type="molecule type" value="Genomic_DNA"/>
</dbReference>
<keyword evidence="6 8" id="KW-0539">Nucleus</keyword>
<evidence type="ECO:0000256" key="1">
    <source>
        <dbReference type="ARBA" id="ARBA00004123"/>
    </source>
</evidence>
<evidence type="ECO:0000256" key="5">
    <source>
        <dbReference type="ARBA" id="ARBA00023163"/>
    </source>
</evidence>
<dbReference type="PANTHER" id="PTHR13208:SF2">
    <property type="entry name" value="MEDIATOR OF RNA POLYMERASE II TRANSCRIPTION SUBUNIT 4"/>
    <property type="match status" value="1"/>
</dbReference>
<comment type="caution">
    <text evidence="10">The sequence shown here is derived from an EMBL/GenBank/DDBJ whole genome shotgun (WGS) entry which is preliminary data.</text>
</comment>
<keyword evidence="11" id="KW-1185">Reference proteome</keyword>
<gene>
    <name evidence="8" type="primary">MED4</name>
    <name evidence="10" type="ORF">BGZ65_008915</name>
</gene>
<dbReference type="PANTHER" id="PTHR13208">
    <property type="entry name" value="MEDIATOR OF RNA POLYMERASE II TRANSCRIPTION SUBUNIT 4"/>
    <property type="match status" value="1"/>
</dbReference>
<evidence type="ECO:0000256" key="3">
    <source>
        <dbReference type="ARBA" id="ARBA00020629"/>
    </source>
</evidence>
<dbReference type="GO" id="GO:0016592">
    <property type="term" value="C:mediator complex"/>
    <property type="evidence" value="ECO:0007669"/>
    <property type="project" value="InterPro"/>
</dbReference>
<evidence type="ECO:0000256" key="8">
    <source>
        <dbReference type="RuleBase" id="RU364141"/>
    </source>
</evidence>
<evidence type="ECO:0000256" key="2">
    <source>
        <dbReference type="ARBA" id="ARBA00009626"/>
    </source>
</evidence>
<feature type="coiled-coil region" evidence="9">
    <location>
        <begin position="87"/>
        <end position="132"/>
    </location>
</feature>
<comment type="function">
    <text evidence="8">Component of the Mediator complex, a coactivator involved in the regulated transcription of nearly all RNA polymerase II-dependent genes. Mediator functions as a bridge to convey information from gene-specific regulatory proteins to the basal RNA polymerase II transcription machinery. Mediator is recruited to promoters by direct interactions with regulatory proteins and serves as a scaffold for the assembly of a functional preinitiation complex with RNA polymerase II and the general transcription factors.</text>
</comment>
<dbReference type="AlphaFoldDB" id="A0A9P6JLJ7"/>